<dbReference type="AlphaFoldDB" id="A0A7W5U1K6"/>
<organism evidence="5 6">
    <name type="scientific">Garicola koreensis</name>
    <dbReference type="NCBI Taxonomy" id="1262554"/>
    <lineage>
        <taxon>Bacteria</taxon>
        <taxon>Bacillati</taxon>
        <taxon>Actinomycetota</taxon>
        <taxon>Actinomycetes</taxon>
        <taxon>Micrococcales</taxon>
        <taxon>Micrococcaceae</taxon>
        <taxon>Garicola</taxon>
    </lineage>
</organism>
<dbReference type="Proteomes" id="UP000547528">
    <property type="component" value="Unassembled WGS sequence"/>
</dbReference>
<gene>
    <name evidence="5" type="ORF">FHX47_001165</name>
</gene>
<dbReference type="InterPro" id="IPR036291">
    <property type="entry name" value="NAD(P)-bd_dom_sf"/>
</dbReference>
<evidence type="ECO:0000256" key="1">
    <source>
        <dbReference type="ARBA" id="ARBA00009353"/>
    </source>
</evidence>
<feature type="region of interest" description="Disordered" evidence="2">
    <location>
        <begin position="179"/>
        <end position="202"/>
    </location>
</feature>
<name>A0A7W5U1K6_9MICC</name>
<proteinExistence type="inferred from homology"/>
<dbReference type="Gene3D" id="3.40.50.720">
    <property type="entry name" value="NAD(P)-binding Rossmann-like Domain"/>
    <property type="match status" value="1"/>
</dbReference>
<comment type="caution">
    <text evidence="5">The sequence shown here is derived from an EMBL/GenBank/DDBJ whole genome shotgun (WGS) entry which is preliminary data.</text>
</comment>
<dbReference type="SUPFAM" id="SSF51735">
    <property type="entry name" value="NAD(P)-binding Rossmann-fold domains"/>
    <property type="match status" value="1"/>
</dbReference>
<dbReference type="PANTHER" id="PTHR11092">
    <property type="entry name" value="SUGAR NUCLEOTIDE EPIMERASE RELATED"/>
    <property type="match status" value="1"/>
</dbReference>
<dbReference type="Pfam" id="PF01370">
    <property type="entry name" value="Epimerase"/>
    <property type="match status" value="1"/>
</dbReference>
<dbReference type="InterPro" id="IPR013549">
    <property type="entry name" value="DUF1731"/>
</dbReference>
<feature type="domain" description="NAD-dependent epimerase/dehydratase" evidence="3">
    <location>
        <begin position="207"/>
        <end position="432"/>
    </location>
</feature>
<dbReference type="PANTHER" id="PTHR11092:SF0">
    <property type="entry name" value="EPIMERASE FAMILY PROTEIN SDR39U1"/>
    <property type="match status" value="1"/>
</dbReference>
<dbReference type="InterPro" id="IPR023393">
    <property type="entry name" value="START-like_dom_sf"/>
</dbReference>
<evidence type="ECO:0000256" key="2">
    <source>
        <dbReference type="SAM" id="MobiDB-lite"/>
    </source>
</evidence>
<evidence type="ECO:0008006" key="7">
    <source>
        <dbReference type="Google" id="ProtNLM"/>
    </source>
</evidence>
<accession>A0A7W5U1K6</accession>
<protein>
    <recommendedName>
        <fullName evidence="7">TIGR01777 family protein</fullName>
    </recommendedName>
</protein>
<keyword evidence="6" id="KW-1185">Reference proteome</keyword>
<sequence length="515" mass="55787">MSHQFSSETYVPFSREDVFSWYTRPGALTRLHPPFAGEVLQEPEGGPVEGSESVITLNLPGLLGTSLTAASGLVGSVLPVNPPSRVTWRSRHQDFETGRGFTDVMVSGPMRSWRHERQFLDEGPGTLLRETVTYELPGTARLPRSAADRLHRMVEPQLRRIFAYRERQMTEDLAFHQSHGRLASQQEEHKQEHSGTPDDAHQPQVVAVSGASGMVGTQVCALLGGAGIQVRRLVRRDLRGTWQNTGADQIAWDPVNELIDDDALAEVDAVIHLAGHPLADRFTEEHKHKVEESRVRGTSLIADALARMEQQRPAHRALISGSAIGWYGATAADRTHSQAQLSEDDPAGTDFLASVCQQWEDAAQRAAPAGVRVVSIRTGIVQSPAGGALERMLPLFALGVGGPLGGDQVQSWISLDDVAALIVHMVLTPQAQGPINAVAPEPVTAREYAQTLGAVLRRPAAIPVPSAGPKLLLGDQGAKEMVLADQRVSAQKAESLGYSFRHQDLAAALRHLLGR</sequence>
<dbReference type="Pfam" id="PF08338">
    <property type="entry name" value="DUF1731"/>
    <property type="match status" value="1"/>
</dbReference>
<dbReference type="InterPro" id="IPR001509">
    <property type="entry name" value="Epimerase_deHydtase"/>
</dbReference>
<evidence type="ECO:0000259" key="3">
    <source>
        <dbReference type="Pfam" id="PF01370"/>
    </source>
</evidence>
<dbReference type="RefSeq" id="WP_183357967.1">
    <property type="nucleotide sequence ID" value="NZ_BAABKR010000001.1"/>
</dbReference>
<evidence type="ECO:0000313" key="5">
    <source>
        <dbReference type="EMBL" id="MBB3667546.1"/>
    </source>
</evidence>
<evidence type="ECO:0000259" key="4">
    <source>
        <dbReference type="Pfam" id="PF08338"/>
    </source>
</evidence>
<comment type="similarity">
    <text evidence="1">Belongs to the NAD(P)-dependent epimerase/dehydratase family. SDR39U1 subfamily.</text>
</comment>
<dbReference type="InterPro" id="IPR010099">
    <property type="entry name" value="SDR39U1"/>
</dbReference>
<dbReference type="NCBIfam" id="TIGR01777">
    <property type="entry name" value="yfcH"/>
    <property type="match status" value="1"/>
</dbReference>
<reference evidence="5 6" key="1">
    <citation type="submission" date="2020-08" db="EMBL/GenBank/DDBJ databases">
        <title>Sequencing the genomes of 1000 actinobacteria strains.</title>
        <authorList>
            <person name="Klenk H.-P."/>
        </authorList>
    </citation>
    <scope>NUCLEOTIDE SEQUENCE [LARGE SCALE GENOMIC DNA]</scope>
    <source>
        <strain evidence="5 6">DSM 28238</strain>
    </source>
</reference>
<dbReference type="CDD" id="cd07820">
    <property type="entry name" value="SRPBCC_3"/>
    <property type="match status" value="1"/>
</dbReference>
<dbReference type="EMBL" id="JACIBT010000002">
    <property type="protein sequence ID" value="MBB3667546.1"/>
    <property type="molecule type" value="Genomic_DNA"/>
</dbReference>
<feature type="compositionally biased region" description="Basic and acidic residues" evidence="2">
    <location>
        <begin position="186"/>
        <end position="201"/>
    </location>
</feature>
<evidence type="ECO:0000313" key="6">
    <source>
        <dbReference type="Proteomes" id="UP000547528"/>
    </source>
</evidence>
<dbReference type="SUPFAM" id="SSF55961">
    <property type="entry name" value="Bet v1-like"/>
    <property type="match status" value="1"/>
</dbReference>
<feature type="domain" description="DUF1731" evidence="4">
    <location>
        <begin position="464"/>
        <end position="512"/>
    </location>
</feature>
<dbReference type="Gene3D" id="3.30.530.20">
    <property type="match status" value="1"/>
</dbReference>